<dbReference type="EMBL" id="JBJJXI010000014">
    <property type="protein sequence ID" value="KAL3407203.1"/>
    <property type="molecule type" value="Genomic_DNA"/>
</dbReference>
<dbReference type="AlphaFoldDB" id="A0ABD2XRL3"/>
<organism evidence="2 3">
    <name type="scientific">Trichogramma kaykai</name>
    <dbReference type="NCBI Taxonomy" id="54128"/>
    <lineage>
        <taxon>Eukaryota</taxon>
        <taxon>Metazoa</taxon>
        <taxon>Ecdysozoa</taxon>
        <taxon>Arthropoda</taxon>
        <taxon>Hexapoda</taxon>
        <taxon>Insecta</taxon>
        <taxon>Pterygota</taxon>
        <taxon>Neoptera</taxon>
        <taxon>Endopterygota</taxon>
        <taxon>Hymenoptera</taxon>
        <taxon>Apocrita</taxon>
        <taxon>Proctotrupomorpha</taxon>
        <taxon>Chalcidoidea</taxon>
        <taxon>Trichogrammatidae</taxon>
        <taxon>Trichogramma</taxon>
    </lineage>
</organism>
<protein>
    <recommendedName>
        <fullName evidence="4">Secreted peptide</fullName>
    </recommendedName>
</protein>
<keyword evidence="3" id="KW-1185">Reference proteome</keyword>
<evidence type="ECO:0000256" key="1">
    <source>
        <dbReference type="SAM" id="Phobius"/>
    </source>
</evidence>
<gene>
    <name evidence="2" type="ORF">TKK_000672</name>
</gene>
<dbReference type="Proteomes" id="UP001627154">
    <property type="component" value="Unassembled WGS sequence"/>
</dbReference>
<keyword evidence="1" id="KW-0812">Transmembrane</keyword>
<feature type="transmembrane region" description="Helical" evidence="1">
    <location>
        <begin position="20"/>
        <end position="44"/>
    </location>
</feature>
<evidence type="ECO:0000313" key="2">
    <source>
        <dbReference type="EMBL" id="KAL3407203.1"/>
    </source>
</evidence>
<keyword evidence="1" id="KW-0472">Membrane</keyword>
<sequence>MAATAILPYTYTLCAAPVHVLIIVVIIVVIVAGGPAAAAAVGVTRGCGKSKSSPPARLAIAVLFRPILLARPIIIALREGHATPTRLYCERLFFKFHVRVFVSPFRKRIAKHRSRVYMHI</sequence>
<keyword evidence="1" id="KW-1133">Transmembrane helix</keyword>
<reference evidence="2 3" key="1">
    <citation type="journal article" date="2024" name="bioRxiv">
        <title>A reference genome for Trichogramma kaykai: A tiny desert-dwelling parasitoid wasp with competing sex-ratio distorters.</title>
        <authorList>
            <person name="Culotta J."/>
            <person name="Lindsey A.R."/>
        </authorList>
    </citation>
    <scope>NUCLEOTIDE SEQUENCE [LARGE SCALE GENOMIC DNA]</scope>
    <source>
        <strain evidence="2 3">KSX58</strain>
    </source>
</reference>
<name>A0ABD2XRL3_9HYME</name>
<evidence type="ECO:0008006" key="4">
    <source>
        <dbReference type="Google" id="ProtNLM"/>
    </source>
</evidence>
<accession>A0ABD2XRL3</accession>
<evidence type="ECO:0000313" key="3">
    <source>
        <dbReference type="Proteomes" id="UP001627154"/>
    </source>
</evidence>
<proteinExistence type="predicted"/>
<comment type="caution">
    <text evidence="2">The sequence shown here is derived from an EMBL/GenBank/DDBJ whole genome shotgun (WGS) entry which is preliminary data.</text>
</comment>